<accession>A0A196SE49</accession>
<dbReference type="GO" id="GO:0006397">
    <property type="term" value="P:mRNA processing"/>
    <property type="evidence" value="ECO:0007669"/>
    <property type="project" value="UniProtKB-KW"/>
</dbReference>
<keyword evidence="9" id="KW-1185">Reference proteome</keyword>
<evidence type="ECO:0000256" key="2">
    <source>
        <dbReference type="ARBA" id="ARBA00022664"/>
    </source>
</evidence>
<dbReference type="InterPro" id="IPR050358">
    <property type="entry name" value="RSE1/DDB1/CFT1"/>
</dbReference>
<dbReference type="EMBL" id="LXWW01000150">
    <property type="protein sequence ID" value="OAO15335.1"/>
    <property type="molecule type" value="Genomic_DNA"/>
</dbReference>
<dbReference type="OrthoDB" id="436637at2759"/>
<dbReference type="FunFam" id="2.130.10.10:FF:001143">
    <property type="entry name" value="Pre-mRNA-splicing factor rse-1, putative"/>
    <property type="match status" value="1"/>
</dbReference>
<evidence type="ECO:0000313" key="8">
    <source>
        <dbReference type="EMBL" id="OAO15335.1"/>
    </source>
</evidence>
<dbReference type="InterPro" id="IPR018846">
    <property type="entry name" value="Beta-prop_RSE1/DDB1/CPSF1_1st"/>
</dbReference>
<keyword evidence="3" id="KW-0747">Spliceosome</keyword>
<dbReference type="PANTHER" id="PTHR10644">
    <property type="entry name" value="DNA REPAIR/RNA PROCESSING CPSF FAMILY"/>
    <property type="match status" value="1"/>
</dbReference>
<keyword evidence="5" id="KW-0539">Nucleus</keyword>
<dbReference type="GO" id="GO:0005681">
    <property type="term" value="C:spliceosomal complex"/>
    <property type="evidence" value="ECO:0007669"/>
    <property type="project" value="UniProtKB-KW"/>
</dbReference>
<organism evidence="8 9">
    <name type="scientific">Blastocystis sp. subtype 1 (strain ATCC 50177 / NandII)</name>
    <dbReference type="NCBI Taxonomy" id="478820"/>
    <lineage>
        <taxon>Eukaryota</taxon>
        <taxon>Sar</taxon>
        <taxon>Stramenopiles</taxon>
        <taxon>Bigyra</taxon>
        <taxon>Opalozoa</taxon>
        <taxon>Opalinata</taxon>
        <taxon>Blastocystidae</taxon>
        <taxon>Blastocystis</taxon>
    </lineage>
</organism>
<comment type="subcellular location">
    <subcellularLocation>
        <location evidence="1">Nucleus</location>
    </subcellularLocation>
</comment>
<reference evidence="8 9" key="1">
    <citation type="submission" date="2016-05" db="EMBL/GenBank/DDBJ databases">
        <title>Nuclear genome of Blastocystis sp. subtype 1 NandII.</title>
        <authorList>
            <person name="Gentekaki E."/>
            <person name="Curtis B."/>
            <person name="Stairs C."/>
            <person name="Eme L."/>
            <person name="Herman E."/>
            <person name="Klimes V."/>
            <person name="Arias M.C."/>
            <person name="Elias M."/>
            <person name="Hilliou F."/>
            <person name="Klute M."/>
            <person name="Malik S.-B."/>
            <person name="Pightling A."/>
            <person name="Rachubinski R."/>
            <person name="Salas D."/>
            <person name="Schlacht A."/>
            <person name="Suga H."/>
            <person name="Archibald J."/>
            <person name="Ball S.G."/>
            <person name="Clark G."/>
            <person name="Dacks J."/>
            <person name="Van Der Giezen M."/>
            <person name="Tsaousis A."/>
            <person name="Roger A."/>
        </authorList>
    </citation>
    <scope>NUCLEOTIDE SEQUENCE [LARGE SCALE GENOMIC DNA]</scope>
    <source>
        <strain evidence="9">ATCC 50177 / NandII</strain>
    </source>
</reference>
<comment type="caution">
    <text evidence="8">The sequence shown here is derived from an EMBL/GenBank/DDBJ whole genome shotgun (WGS) entry which is preliminary data.</text>
</comment>
<dbReference type="STRING" id="478820.A0A196SE49"/>
<protein>
    <submittedName>
        <fullName evidence="8">Splicing factor 3B subunit 3</fullName>
    </submittedName>
</protein>
<dbReference type="Gene3D" id="2.130.10.10">
    <property type="entry name" value="YVTN repeat-like/Quinoprotein amine dehydrogenase"/>
    <property type="match status" value="2"/>
</dbReference>
<dbReference type="AlphaFoldDB" id="A0A196SE49"/>
<keyword evidence="2" id="KW-0507">mRNA processing</keyword>
<evidence type="ECO:0000256" key="4">
    <source>
        <dbReference type="ARBA" id="ARBA00023187"/>
    </source>
</evidence>
<feature type="domain" description="RSE1/DDB1/CPSF1 first beta-propeller" evidence="6">
    <location>
        <begin position="13"/>
        <end position="112"/>
    </location>
</feature>
<feature type="domain" description="RSE1/DDB1/CPSF1 first beta-propeller" evidence="6">
    <location>
        <begin position="114"/>
        <end position="342"/>
    </location>
</feature>
<sequence length="548" mass="60658">MHLYNLTIHKPSVVQRSIYGNFSSPKTEEFIISRGNIIELWRLDESGNVNVICSYEVYGLIRSLKPFRLSGNDTDFILIGSDSGRIVVLRFNGETNAFEKIHQETFGKVGVIRGAIEKQNLVYVLNRDSKNNVTISSPLEAYKSQTIVLTTEGLDVGYDNPIFACLELNYAEADEDPTGEAAAHTEKLLTFYQLDLGLNHVIRKWSEATERSANLLARVPGVDGPGGVLVFAENWVLYRNEGHPELRVPIPRREFLPEDKGVLIVAWALFHQRDKFFYLAQSELGDVFKITLSFDDARVHDLTIQYFDTIPVATSLHITKHGLLLATSEVGDHCVYQFFSLGDGDVAEASFSTLLGADGSVQIPLFSPRELTNIKPIHFLPSLAPLIKLHAADLRGEGAPQLYALCGRGSRAQLKVLQHGLSVSLLSQNTLPYAPRGLWTLRDEHSGCDKFMVISFNNATIVLSVGDAVEQVNDTGFKADEATLLAGVLDGGSYLQVCPGGFRQIFEDGHTKVWDPPSRRSIVCAAMNSRQVVVALSNGEVVYFELDE</sequence>
<evidence type="ECO:0000259" key="7">
    <source>
        <dbReference type="Pfam" id="PF23726"/>
    </source>
</evidence>
<evidence type="ECO:0000256" key="1">
    <source>
        <dbReference type="ARBA" id="ARBA00004123"/>
    </source>
</evidence>
<dbReference type="Pfam" id="PF10433">
    <property type="entry name" value="Beta-prop_RSE1_1st"/>
    <property type="match status" value="2"/>
</dbReference>
<evidence type="ECO:0000259" key="6">
    <source>
        <dbReference type="Pfam" id="PF10433"/>
    </source>
</evidence>
<keyword evidence="4" id="KW-0508">mRNA splicing</keyword>
<feature type="domain" description="RSE1/DDB1/CPSF1 second beta-propeller" evidence="7">
    <location>
        <begin position="427"/>
        <end position="547"/>
    </location>
</feature>
<feature type="non-terminal residue" evidence="8">
    <location>
        <position position="548"/>
    </location>
</feature>
<evidence type="ECO:0000313" key="9">
    <source>
        <dbReference type="Proteomes" id="UP000078348"/>
    </source>
</evidence>
<gene>
    <name evidence="8" type="ORF">AV274_2953</name>
</gene>
<evidence type="ECO:0000256" key="5">
    <source>
        <dbReference type="ARBA" id="ARBA00023242"/>
    </source>
</evidence>
<name>A0A196SE49_BLAHN</name>
<dbReference type="InterPro" id="IPR015943">
    <property type="entry name" value="WD40/YVTN_repeat-like_dom_sf"/>
</dbReference>
<dbReference type="InterPro" id="IPR058543">
    <property type="entry name" value="Beta-prop_RSE1/DDB1/CPSF1_2nd"/>
</dbReference>
<dbReference type="GO" id="GO:0008380">
    <property type="term" value="P:RNA splicing"/>
    <property type="evidence" value="ECO:0007669"/>
    <property type="project" value="UniProtKB-KW"/>
</dbReference>
<dbReference type="Proteomes" id="UP000078348">
    <property type="component" value="Unassembled WGS sequence"/>
</dbReference>
<proteinExistence type="predicted"/>
<dbReference type="Pfam" id="PF23726">
    <property type="entry name" value="Beta-prop_RSE1_2nd"/>
    <property type="match status" value="1"/>
</dbReference>
<evidence type="ECO:0000256" key="3">
    <source>
        <dbReference type="ARBA" id="ARBA00022728"/>
    </source>
</evidence>